<keyword evidence="4" id="KW-1185">Reference proteome</keyword>
<protein>
    <submittedName>
        <fullName evidence="3">Uncharacterized protein</fullName>
    </submittedName>
</protein>
<dbReference type="AlphaFoldDB" id="X6ME61"/>
<feature type="coiled-coil region" evidence="1">
    <location>
        <begin position="193"/>
        <end position="220"/>
    </location>
</feature>
<proteinExistence type="predicted"/>
<feature type="compositionally biased region" description="Polar residues" evidence="2">
    <location>
        <begin position="1"/>
        <end position="21"/>
    </location>
</feature>
<feature type="region of interest" description="Disordered" evidence="2">
    <location>
        <begin position="1"/>
        <end position="93"/>
    </location>
</feature>
<comment type="caution">
    <text evidence="3">The sequence shown here is derived from an EMBL/GenBank/DDBJ whole genome shotgun (WGS) entry which is preliminary data.</text>
</comment>
<dbReference type="EMBL" id="ASPP01021649">
    <property type="protein sequence ID" value="ETO12194.1"/>
    <property type="molecule type" value="Genomic_DNA"/>
</dbReference>
<keyword evidence="1" id="KW-0175">Coiled coil</keyword>
<evidence type="ECO:0000256" key="2">
    <source>
        <dbReference type="SAM" id="MobiDB-lite"/>
    </source>
</evidence>
<feature type="compositionally biased region" description="Basic and acidic residues" evidence="2">
    <location>
        <begin position="33"/>
        <end position="44"/>
    </location>
</feature>
<gene>
    <name evidence="3" type="ORF">RFI_25181</name>
</gene>
<evidence type="ECO:0000256" key="1">
    <source>
        <dbReference type="SAM" id="Coils"/>
    </source>
</evidence>
<sequence length="235" mass="27466">MEHMNPKNNTPRRSTSNLSETSENKQKSKLTQMHRDGEESKNMLENRTLLTTTTTGPLNGSQQANDNKLNGAKKDDENDEKEDPAENGDLLPNEGDLLQQKEENLRRQKQVRQSLEQKTLQLQQEQLRLAKMNAELEAIEQELAKDVEKLREMIDQLSRDIAFWEEDYNTKVFFLKKKGMHFFLILTLLCEKKKKKKKAYLESEKQLTSAKERRDNLTKHLHAIIISNESRKVLF</sequence>
<feature type="compositionally biased region" description="Polar residues" evidence="2">
    <location>
        <begin position="56"/>
        <end position="68"/>
    </location>
</feature>
<feature type="compositionally biased region" description="Acidic residues" evidence="2">
    <location>
        <begin position="77"/>
        <end position="86"/>
    </location>
</feature>
<reference evidence="3 4" key="1">
    <citation type="journal article" date="2013" name="Curr. Biol.">
        <title>The Genome of the Foraminiferan Reticulomyxa filosa.</title>
        <authorList>
            <person name="Glockner G."/>
            <person name="Hulsmann N."/>
            <person name="Schleicher M."/>
            <person name="Noegel A.A."/>
            <person name="Eichinger L."/>
            <person name="Gallinger C."/>
            <person name="Pawlowski J."/>
            <person name="Sierra R."/>
            <person name="Euteneuer U."/>
            <person name="Pillet L."/>
            <person name="Moustafa A."/>
            <person name="Platzer M."/>
            <person name="Groth M."/>
            <person name="Szafranski K."/>
            <person name="Schliwa M."/>
        </authorList>
    </citation>
    <scope>NUCLEOTIDE SEQUENCE [LARGE SCALE GENOMIC DNA]</scope>
</reference>
<organism evidence="3 4">
    <name type="scientific">Reticulomyxa filosa</name>
    <dbReference type="NCBI Taxonomy" id="46433"/>
    <lineage>
        <taxon>Eukaryota</taxon>
        <taxon>Sar</taxon>
        <taxon>Rhizaria</taxon>
        <taxon>Retaria</taxon>
        <taxon>Foraminifera</taxon>
        <taxon>Monothalamids</taxon>
        <taxon>Reticulomyxidae</taxon>
        <taxon>Reticulomyxa</taxon>
    </lineage>
</organism>
<evidence type="ECO:0000313" key="4">
    <source>
        <dbReference type="Proteomes" id="UP000023152"/>
    </source>
</evidence>
<dbReference type="Proteomes" id="UP000023152">
    <property type="component" value="Unassembled WGS sequence"/>
</dbReference>
<accession>X6ME61</accession>
<evidence type="ECO:0000313" key="3">
    <source>
        <dbReference type="EMBL" id="ETO12194.1"/>
    </source>
</evidence>
<feature type="coiled-coil region" evidence="1">
    <location>
        <begin position="98"/>
        <end position="167"/>
    </location>
</feature>
<name>X6ME61_RETFI</name>